<evidence type="ECO:0000256" key="2">
    <source>
        <dbReference type="ARBA" id="ARBA00023004"/>
    </source>
</evidence>
<dbReference type="InterPro" id="IPR036821">
    <property type="entry name" value="Peptide_deformylase_sf"/>
</dbReference>
<dbReference type="OrthoDB" id="9784988at2"/>
<dbReference type="PIRSF" id="PIRSF004749">
    <property type="entry name" value="Pep_def"/>
    <property type="match status" value="1"/>
</dbReference>
<protein>
    <recommendedName>
        <fullName evidence="3">Peptide deformylase</fullName>
        <shortName evidence="3">PDF</shortName>
        <ecNumber evidence="3">3.5.1.88</ecNumber>
    </recommendedName>
    <alternativeName>
        <fullName evidence="3">Polypeptide deformylase</fullName>
    </alternativeName>
</protein>
<dbReference type="GO" id="GO:0006412">
    <property type="term" value="P:translation"/>
    <property type="evidence" value="ECO:0007669"/>
    <property type="project" value="UniProtKB-UniRule"/>
</dbReference>
<dbReference type="AlphaFoldDB" id="A0A1M5YJQ3"/>
<feature type="binding site" evidence="3">
    <location>
        <position position="135"/>
    </location>
    <ligand>
        <name>Fe cation</name>
        <dbReference type="ChEBI" id="CHEBI:24875"/>
    </ligand>
</feature>
<dbReference type="SUPFAM" id="SSF56420">
    <property type="entry name" value="Peptide deformylase"/>
    <property type="match status" value="1"/>
</dbReference>
<gene>
    <name evidence="3" type="primary">def</name>
    <name evidence="4" type="ORF">SAMN02745823_02559</name>
</gene>
<keyword evidence="2 3" id="KW-0408">Iron</keyword>
<reference evidence="4 5" key="1">
    <citation type="submission" date="2016-11" db="EMBL/GenBank/DDBJ databases">
        <authorList>
            <person name="Jaros S."/>
            <person name="Januszkiewicz K."/>
            <person name="Wedrychowicz H."/>
        </authorList>
    </citation>
    <scope>NUCLEOTIDE SEQUENCE [LARGE SCALE GENOMIC DNA]</scope>
    <source>
        <strain evidence="4 5">DSM 10068</strain>
    </source>
</reference>
<dbReference type="STRING" id="1123282.SAMN02745823_02559"/>
<dbReference type="Gene3D" id="3.90.45.10">
    <property type="entry name" value="Peptide deformylase"/>
    <property type="match status" value="1"/>
</dbReference>
<evidence type="ECO:0000256" key="3">
    <source>
        <dbReference type="HAMAP-Rule" id="MF_00163"/>
    </source>
</evidence>
<dbReference type="PANTHER" id="PTHR10458">
    <property type="entry name" value="PEPTIDE DEFORMYLASE"/>
    <property type="match status" value="1"/>
</dbReference>
<evidence type="ECO:0000313" key="5">
    <source>
        <dbReference type="Proteomes" id="UP000183995"/>
    </source>
</evidence>
<dbReference type="CDD" id="cd00487">
    <property type="entry name" value="Pep_deformylase"/>
    <property type="match status" value="1"/>
</dbReference>
<dbReference type="NCBIfam" id="NF001159">
    <property type="entry name" value="PRK00150.1-3"/>
    <property type="match status" value="1"/>
</dbReference>
<comment type="catalytic activity">
    <reaction evidence="3">
        <text>N-terminal N-formyl-L-methionyl-[peptide] + H2O = N-terminal L-methionyl-[peptide] + formate</text>
        <dbReference type="Rhea" id="RHEA:24420"/>
        <dbReference type="Rhea" id="RHEA-COMP:10639"/>
        <dbReference type="Rhea" id="RHEA-COMP:10640"/>
        <dbReference type="ChEBI" id="CHEBI:15377"/>
        <dbReference type="ChEBI" id="CHEBI:15740"/>
        <dbReference type="ChEBI" id="CHEBI:49298"/>
        <dbReference type="ChEBI" id="CHEBI:64731"/>
        <dbReference type="EC" id="3.5.1.88"/>
    </reaction>
</comment>
<dbReference type="EMBL" id="FQXV01000009">
    <property type="protein sequence ID" value="SHI12261.1"/>
    <property type="molecule type" value="Genomic_DNA"/>
</dbReference>
<keyword evidence="3" id="KW-0648">Protein biosynthesis</keyword>
<dbReference type="HAMAP" id="MF_00163">
    <property type="entry name" value="Pep_deformylase"/>
    <property type="match status" value="1"/>
</dbReference>
<dbReference type="PANTHER" id="PTHR10458:SF22">
    <property type="entry name" value="PEPTIDE DEFORMYLASE"/>
    <property type="match status" value="1"/>
</dbReference>
<proteinExistence type="inferred from homology"/>
<feature type="binding site" evidence="3">
    <location>
        <position position="131"/>
    </location>
    <ligand>
        <name>Fe cation</name>
        <dbReference type="ChEBI" id="CHEBI:24875"/>
    </ligand>
</feature>
<comment type="cofactor">
    <cofactor evidence="3">
        <name>Fe(2+)</name>
        <dbReference type="ChEBI" id="CHEBI:29033"/>
    </cofactor>
    <text evidence="3">Binds 1 Fe(2+) ion.</text>
</comment>
<feature type="binding site" evidence="3">
    <location>
        <position position="89"/>
    </location>
    <ligand>
        <name>Fe cation</name>
        <dbReference type="ChEBI" id="CHEBI:24875"/>
    </ligand>
</feature>
<evidence type="ECO:0000313" key="4">
    <source>
        <dbReference type="EMBL" id="SHI12261.1"/>
    </source>
</evidence>
<dbReference type="Proteomes" id="UP000183995">
    <property type="component" value="Unassembled WGS sequence"/>
</dbReference>
<comment type="similarity">
    <text evidence="1 3">Belongs to the polypeptide deformylase family.</text>
</comment>
<dbReference type="RefSeq" id="WP_073079627.1">
    <property type="nucleotide sequence ID" value="NZ_FQXV01000009.1"/>
</dbReference>
<dbReference type="InterPro" id="IPR023635">
    <property type="entry name" value="Peptide_deformylase"/>
</dbReference>
<dbReference type="PRINTS" id="PR01576">
    <property type="entry name" value="PDEFORMYLASE"/>
</dbReference>
<organism evidence="4 5">
    <name type="scientific">Sporobacter termitidis DSM 10068</name>
    <dbReference type="NCBI Taxonomy" id="1123282"/>
    <lineage>
        <taxon>Bacteria</taxon>
        <taxon>Bacillati</taxon>
        <taxon>Bacillota</taxon>
        <taxon>Clostridia</taxon>
        <taxon>Eubacteriales</taxon>
        <taxon>Oscillospiraceae</taxon>
        <taxon>Sporobacter</taxon>
    </lineage>
</organism>
<sequence length="163" mass="17883">MAVLKILRAQTNGILRKKALRVGKVDNRIQSLLNDMTDTLRDAGGVGLAAPQVGVLLRLFVIRNGANYVKFVNPTIERTEGVQDSQEACLSLPGIFGKVKRPLKVVIKALDEYGRPFVFEGQGRVAAALSHESDHLEGILFTDRAYQTRHPSTVPRPGVRPAE</sequence>
<dbReference type="GO" id="GO:0046872">
    <property type="term" value="F:metal ion binding"/>
    <property type="evidence" value="ECO:0007669"/>
    <property type="project" value="UniProtKB-KW"/>
</dbReference>
<dbReference type="EC" id="3.5.1.88" evidence="3"/>
<dbReference type="Pfam" id="PF01327">
    <property type="entry name" value="Pep_deformylase"/>
    <property type="match status" value="1"/>
</dbReference>
<accession>A0A1M5YJQ3</accession>
<keyword evidence="3" id="KW-0378">Hydrolase</keyword>
<comment type="function">
    <text evidence="3">Removes the formyl group from the N-terminal Met of newly synthesized proteins. Requires at least a dipeptide for an efficient rate of reaction. N-terminal L-methionine is a prerequisite for activity but the enzyme has broad specificity at other positions.</text>
</comment>
<name>A0A1M5YJQ3_9FIRM</name>
<feature type="active site" evidence="3">
    <location>
        <position position="132"/>
    </location>
</feature>
<dbReference type="GO" id="GO:0042586">
    <property type="term" value="F:peptide deformylase activity"/>
    <property type="evidence" value="ECO:0007669"/>
    <property type="project" value="UniProtKB-UniRule"/>
</dbReference>
<dbReference type="NCBIfam" id="TIGR00079">
    <property type="entry name" value="pept_deformyl"/>
    <property type="match status" value="1"/>
</dbReference>
<evidence type="ECO:0000256" key="1">
    <source>
        <dbReference type="ARBA" id="ARBA00010759"/>
    </source>
</evidence>
<keyword evidence="3" id="KW-0479">Metal-binding</keyword>
<keyword evidence="5" id="KW-1185">Reference proteome</keyword>